<dbReference type="Proteomes" id="UP000619260">
    <property type="component" value="Unassembled WGS sequence"/>
</dbReference>
<comment type="caution">
    <text evidence="1">The sequence shown here is derived from an EMBL/GenBank/DDBJ whole genome shotgun (WGS) entry which is preliminary data.</text>
</comment>
<dbReference type="AlphaFoldDB" id="A0A8J3YWD8"/>
<dbReference type="EMBL" id="BOPF01000054">
    <property type="protein sequence ID" value="GIJ51783.1"/>
    <property type="molecule type" value="Genomic_DNA"/>
</dbReference>
<organism evidence="1 2">
    <name type="scientific">Virgisporangium aliadipatigenens</name>
    <dbReference type="NCBI Taxonomy" id="741659"/>
    <lineage>
        <taxon>Bacteria</taxon>
        <taxon>Bacillati</taxon>
        <taxon>Actinomycetota</taxon>
        <taxon>Actinomycetes</taxon>
        <taxon>Micromonosporales</taxon>
        <taxon>Micromonosporaceae</taxon>
        <taxon>Virgisporangium</taxon>
    </lineage>
</organism>
<accession>A0A8J3YWD8</accession>
<evidence type="ECO:0000313" key="2">
    <source>
        <dbReference type="Proteomes" id="UP000619260"/>
    </source>
</evidence>
<gene>
    <name evidence="1" type="ORF">Val02_86690</name>
</gene>
<proteinExistence type="predicted"/>
<protein>
    <submittedName>
        <fullName evidence="1">Uncharacterized protein</fullName>
    </submittedName>
</protein>
<sequence>MSTVLELESTASEISDDLLADLVGDTDRADEIGELMIDQSIAPTAGAIVALSRLANC</sequence>
<name>A0A8J3YWD8_9ACTN</name>
<reference evidence="1" key="1">
    <citation type="submission" date="2021-01" db="EMBL/GenBank/DDBJ databases">
        <title>Whole genome shotgun sequence of Virgisporangium aliadipatigenens NBRC 105644.</title>
        <authorList>
            <person name="Komaki H."/>
            <person name="Tamura T."/>
        </authorList>
    </citation>
    <scope>NUCLEOTIDE SEQUENCE</scope>
    <source>
        <strain evidence="1">NBRC 105644</strain>
    </source>
</reference>
<evidence type="ECO:0000313" key="1">
    <source>
        <dbReference type="EMBL" id="GIJ51783.1"/>
    </source>
</evidence>
<dbReference type="RefSeq" id="WP_203905179.1">
    <property type="nucleotide sequence ID" value="NZ_BOPF01000054.1"/>
</dbReference>
<keyword evidence="2" id="KW-1185">Reference proteome</keyword>